<feature type="domain" description="C2H2-type" evidence="10">
    <location>
        <begin position="467"/>
        <end position="495"/>
    </location>
</feature>
<evidence type="ECO:0000256" key="4">
    <source>
        <dbReference type="ARBA" id="ARBA00022771"/>
    </source>
</evidence>
<evidence type="ECO:0000256" key="6">
    <source>
        <dbReference type="ARBA" id="ARBA00023242"/>
    </source>
</evidence>
<feature type="domain" description="C2H2-type" evidence="10">
    <location>
        <begin position="411"/>
        <end position="438"/>
    </location>
</feature>
<dbReference type="SUPFAM" id="SSF57667">
    <property type="entry name" value="beta-beta-alpha zinc fingers"/>
    <property type="match status" value="4"/>
</dbReference>
<feature type="binding site" evidence="8">
    <location>
        <position position="14"/>
    </location>
    <ligand>
        <name>Zn(2+)</name>
        <dbReference type="ChEBI" id="CHEBI:29105"/>
    </ligand>
</feature>
<feature type="binding site" evidence="8">
    <location>
        <position position="69"/>
    </location>
    <ligand>
        <name>Zn(2+)</name>
        <dbReference type="ChEBI" id="CHEBI:29105"/>
    </ligand>
</feature>
<feature type="binding site" evidence="8">
    <location>
        <position position="72"/>
    </location>
    <ligand>
        <name>Zn(2+)</name>
        <dbReference type="ChEBI" id="CHEBI:29105"/>
    </ligand>
</feature>
<dbReference type="Pfam" id="PF07776">
    <property type="entry name" value="zf-AD"/>
    <property type="match status" value="1"/>
</dbReference>
<keyword evidence="3" id="KW-0677">Repeat</keyword>
<proteinExistence type="predicted"/>
<accession>A0A1I8NZU4</accession>
<keyword evidence="2 8" id="KW-0479">Metal-binding</keyword>
<dbReference type="PROSITE" id="PS51915">
    <property type="entry name" value="ZAD"/>
    <property type="match status" value="1"/>
</dbReference>
<sequence length="669" mass="77115">MQRSRRFRPWSSWCRLCANEETERCVNILANHCTVVATNQETKITLKEALEKYFWVQTSVDDVMPHVLCQYCYGLVSTIIHFNERVERVQQMYNFLSDAQDVLDLKGIKLKFDVTDNDKSLWFPQNVENYACDGNQTEYLNEERNSFSPPESAHLSDGPKSHESLGEMTYDEASFVSNNQEVEKSDPFDTVPCAYQQHSDSGDSFKHTKEKPPQLGKSNSTDESLLVALDAKDVQNESQRKRKKLRNKKCSKKKVIDLDFPLNGVCKECGERLPLYSTCCQHMKLKHDTNNENKQWKCPSCDRVLQSWYNFERHMRIHMPVEERKTKKCTECESRFTSKAQLEAHVNFKHKNDKNFICEECGLSLRTNSNLRQHLLTHTDLKPFECEVCKKKFKNNSRLRIHMDTHSPNKHICPKCGLQLNSRATLNRHFLVHSDDMKHNCDYCGRAFKRAKALKNHLLLHTGLKPYSCEFCERTFANGSNCRSHMKKLHPEELAVLEASGNKMNAKNIPKLETLKAVTKAADNLTPVVTKYSGCFAFGRKPKPYVDSEKSKASKSHKMKKSKTIQAEDKPLKSSDCQFLPLVGENKFLAYTAVDAPPNRDRTEQTTSIPNFDNIYQHLIMKQNMPSEEHQSFYSELPEPNIIENDIKIEHPSDGLVCSGENHTDILPQ</sequence>
<feature type="domain" description="ZAD" evidence="11">
    <location>
        <begin position="12"/>
        <end position="96"/>
    </location>
</feature>
<protein>
    <recommendedName>
        <fullName evidence="14">Protein krueppel</fullName>
    </recommendedName>
</protein>
<dbReference type="InterPro" id="IPR036236">
    <property type="entry name" value="Znf_C2H2_sf"/>
</dbReference>
<evidence type="ECO:0008006" key="14">
    <source>
        <dbReference type="Google" id="ProtNLM"/>
    </source>
</evidence>
<feature type="region of interest" description="Disordered" evidence="9">
    <location>
        <begin position="545"/>
        <end position="569"/>
    </location>
</feature>
<keyword evidence="4 7" id="KW-0863">Zinc-finger</keyword>
<dbReference type="SMART" id="SM00355">
    <property type="entry name" value="ZnF_C2H2"/>
    <property type="match status" value="8"/>
</dbReference>
<feature type="compositionally biased region" description="Basic and acidic residues" evidence="9">
    <location>
        <begin position="200"/>
        <end position="212"/>
    </location>
</feature>
<keyword evidence="6" id="KW-0539">Nucleus</keyword>
<dbReference type="GO" id="GO:0005634">
    <property type="term" value="C:nucleus"/>
    <property type="evidence" value="ECO:0007669"/>
    <property type="project" value="UniProtKB-SubCell"/>
</dbReference>
<name>A0A1I8NZU4_STOCA</name>
<feature type="region of interest" description="Disordered" evidence="9">
    <location>
        <begin position="186"/>
        <end position="223"/>
    </location>
</feature>
<dbReference type="EnsemblMetazoa" id="SCAU003558-RA">
    <property type="protein sequence ID" value="SCAU003558-PA"/>
    <property type="gene ID" value="SCAU003558"/>
</dbReference>
<feature type="compositionally biased region" description="Basic residues" evidence="9">
    <location>
        <begin position="553"/>
        <end position="563"/>
    </location>
</feature>
<dbReference type="Proteomes" id="UP000095300">
    <property type="component" value="Unassembled WGS sequence"/>
</dbReference>
<evidence type="ECO:0000256" key="8">
    <source>
        <dbReference type="PROSITE-ProRule" id="PRU01263"/>
    </source>
</evidence>
<evidence type="ECO:0000259" key="11">
    <source>
        <dbReference type="PROSITE" id="PS51915"/>
    </source>
</evidence>
<dbReference type="GO" id="GO:0000978">
    <property type="term" value="F:RNA polymerase II cis-regulatory region sequence-specific DNA binding"/>
    <property type="evidence" value="ECO:0007669"/>
    <property type="project" value="TreeGrafter"/>
</dbReference>
<reference evidence="12" key="1">
    <citation type="submission" date="2020-05" db="UniProtKB">
        <authorList>
            <consortium name="EnsemblMetazoa"/>
        </authorList>
    </citation>
    <scope>IDENTIFICATION</scope>
    <source>
        <strain evidence="12">USDA</strain>
    </source>
</reference>
<evidence type="ECO:0000313" key="13">
    <source>
        <dbReference type="Proteomes" id="UP000095300"/>
    </source>
</evidence>
<feature type="domain" description="C2H2-type" evidence="10">
    <location>
        <begin position="327"/>
        <end position="355"/>
    </location>
</feature>
<feature type="domain" description="C2H2-type" evidence="10">
    <location>
        <begin position="384"/>
        <end position="411"/>
    </location>
</feature>
<dbReference type="Gene3D" id="3.30.160.60">
    <property type="entry name" value="Classic Zinc Finger"/>
    <property type="match status" value="5"/>
</dbReference>
<evidence type="ECO:0000256" key="7">
    <source>
        <dbReference type="PROSITE-ProRule" id="PRU00042"/>
    </source>
</evidence>
<dbReference type="PROSITE" id="PS00028">
    <property type="entry name" value="ZINC_FINGER_C2H2_1"/>
    <property type="match status" value="8"/>
</dbReference>
<evidence type="ECO:0000256" key="5">
    <source>
        <dbReference type="ARBA" id="ARBA00022833"/>
    </source>
</evidence>
<dbReference type="PROSITE" id="PS50157">
    <property type="entry name" value="ZINC_FINGER_C2H2_2"/>
    <property type="match status" value="7"/>
</dbReference>
<dbReference type="AlphaFoldDB" id="A0A1I8NZU4"/>
<feature type="domain" description="C2H2-type" evidence="10">
    <location>
        <begin position="296"/>
        <end position="323"/>
    </location>
</feature>
<dbReference type="Pfam" id="PF00096">
    <property type="entry name" value="zf-C2H2"/>
    <property type="match status" value="4"/>
</dbReference>
<evidence type="ECO:0000256" key="9">
    <source>
        <dbReference type="SAM" id="MobiDB-lite"/>
    </source>
</evidence>
<dbReference type="SMART" id="SM00868">
    <property type="entry name" value="zf-AD"/>
    <property type="match status" value="1"/>
</dbReference>
<feature type="binding site" evidence="8">
    <location>
        <position position="17"/>
    </location>
    <ligand>
        <name>Zn(2+)</name>
        <dbReference type="ChEBI" id="CHEBI:29105"/>
    </ligand>
</feature>
<dbReference type="InterPro" id="IPR013087">
    <property type="entry name" value="Znf_C2H2_type"/>
</dbReference>
<feature type="domain" description="C2H2-type" evidence="10">
    <location>
        <begin position="439"/>
        <end position="466"/>
    </location>
</feature>
<evidence type="ECO:0000256" key="3">
    <source>
        <dbReference type="ARBA" id="ARBA00022737"/>
    </source>
</evidence>
<organism evidence="12 13">
    <name type="scientific">Stomoxys calcitrans</name>
    <name type="common">Stable fly</name>
    <name type="synonym">Conops calcitrans</name>
    <dbReference type="NCBI Taxonomy" id="35570"/>
    <lineage>
        <taxon>Eukaryota</taxon>
        <taxon>Metazoa</taxon>
        <taxon>Ecdysozoa</taxon>
        <taxon>Arthropoda</taxon>
        <taxon>Hexapoda</taxon>
        <taxon>Insecta</taxon>
        <taxon>Pterygota</taxon>
        <taxon>Neoptera</taxon>
        <taxon>Endopterygota</taxon>
        <taxon>Diptera</taxon>
        <taxon>Brachycera</taxon>
        <taxon>Muscomorpha</taxon>
        <taxon>Muscoidea</taxon>
        <taxon>Muscidae</taxon>
        <taxon>Stomoxys</taxon>
    </lineage>
</organism>
<dbReference type="GO" id="GO:0006357">
    <property type="term" value="P:regulation of transcription by RNA polymerase II"/>
    <property type="evidence" value="ECO:0007669"/>
    <property type="project" value="TreeGrafter"/>
</dbReference>
<dbReference type="GO" id="GO:0008270">
    <property type="term" value="F:zinc ion binding"/>
    <property type="evidence" value="ECO:0007669"/>
    <property type="project" value="UniProtKB-UniRule"/>
</dbReference>
<dbReference type="PANTHER" id="PTHR24390">
    <property type="entry name" value="ZINC FINGER PROTEIN"/>
    <property type="match status" value="1"/>
</dbReference>
<dbReference type="VEuPathDB" id="VectorBase:SCAU003558"/>
<dbReference type="FunFam" id="3.30.160.60:FF:000624">
    <property type="entry name" value="zinc finger protein 697"/>
    <property type="match status" value="1"/>
</dbReference>
<dbReference type="PANTHER" id="PTHR24390:SF226">
    <property type="entry name" value="GH10523P-RELATED"/>
    <property type="match status" value="1"/>
</dbReference>
<evidence type="ECO:0000256" key="1">
    <source>
        <dbReference type="ARBA" id="ARBA00004123"/>
    </source>
</evidence>
<evidence type="ECO:0000313" key="12">
    <source>
        <dbReference type="EnsemblMetazoa" id="SCAU003558-PA"/>
    </source>
</evidence>
<keyword evidence="13" id="KW-1185">Reference proteome</keyword>
<dbReference type="InterPro" id="IPR012934">
    <property type="entry name" value="Znf_AD"/>
</dbReference>
<dbReference type="Gene3D" id="3.40.1800.20">
    <property type="match status" value="1"/>
</dbReference>
<dbReference type="OrthoDB" id="6077919at2759"/>
<evidence type="ECO:0000259" key="10">
    <source>
        <dbReference type="PROSITE" id="PS50157"/>
    </source>
</evidence>
<evidence type="ECO:0000256" key="2">
    <source>
        <dbReference type="ARBA" id="ARBA00022723"/>
    </source>
</evidence>
<comment type="subcellular location">
    <subcellularLocation>
        <location evidence="1">Nucleus</location>
    </subcellularLocation>
</comment>
<feature type="domain" description="C2H2-type" evidence="10">
    <location>
        <begin position="356"/>
        <end position="383"/>
    </location>
</feature>
<gene>
    <name evidence="12" type="primary">106088189</name>
</gene>
<feature type="region of interest" description="Disordered" evidence="9">
    <location>
        <begin position="141"/>
        <end position="164"/>
    </location>
</feature>
<dbReference type="SUPFAM" id="SSF57716">
    <property type="entry name" value="Glucocorticoid receptor-like (DNA-binding domain)"/>
    <property type="match status" value="1"/>
</dbReference>
<dbReference type="GO" id="GO:0003700">
    <property type="term" value="F:DNA-binding transcription factor activity"/>
    <property type="evidence" value="ECO:0007669"/>
    <property type="project" value="TreeGrafter"/>
</dbReference>
<keyword evidence="5 8" id="KW-0862">Zinc</keyword>